<feature type="transmembrane region" description="Helical" evidence="6">
    <location>
        <begin position="216"/>
        <end position="237"/>
    </location>
</feature>
<feature type="transmembrane region" description="Helical" evidence="6">
    <location>
        <begin position="104"/>
        <end position="122"/>
    </location>
</feature>
<feature type="transmembrane region" description="Helical" evidence="6">
    <location>
        <begin position="35"/>
        <end position="53"/>
    </location>
</feature>
<evidence type="ECO:0000256" key="2">
    <source>
        <dbReference type="ARBA" id="ARBA00022692"/>
    </source>
</evidence>
<dbReference type="GO" id="GO:0016020">
    <property type="term" value="C:membrane"/>
    <property type="evidence" value="ECO:0007669"/>
    <property type="project" value="UniProtKB-SubCell"/>
</dbReference>
<dbReference type="EMBL" id="HBIV01040361">
    <property type="protein sequence ID" value="CAE0676827.1"/>
    <property type="molecule type" value="Transcribed_RNA"/>
</dbReference>
<proteinExistence type="predicted"/>
<feature type="compositionally biased region" description="Basic and acidic residues" evidence="5">
    <location>
        <begin position="14"/>
        <end position="25"/>
    </location>
</feature>
<feature type="transmembrane region" description="Helical" evidence="6">
    <location>
        <begin position="73"/>
        <end position="92"/>
    </location>
</feature>
<evidence type="ECO:0000256" key="5">
    <source>
        <dbReference type="SAM" id="MobiDB-lite"/>
    </source>
</evidence>
<feature type="transmembrane region" description="Helical" evidence="6">
    <location>
        <begin position="128"/>
        <end position="150"/>
    </location>
</feature>
<sequence>MHAEENGQKPNVATEKDLEIEEPQKQHEQKGVGEMIMQLCLLACFMTFGPMLIMTNKHLMKDVGYDFPITHTFYTSAFCASAVWIYVLLTGTKLKKAPIVTREFYLKNIMPIGFFQGATIVLGMSSYLYLTVAFAQMLKAAGPVLIVVVLRFFGMSIPTNKVLAAVGVIVLGTVLSGYGEMNFSIIGVCTMMGAQVSEAFRLVMSQKLLNNLKFDVLEGLCYITPAAAFWVLLAALFVEAPRMNWDTLDLVKENWHFFVMSGMFAIGVNTINACVIKFTSSLMLKLLSTARAASLVLFNFFFMGEMVTGVQFCGYSISLAGFLLYNVYRK</sequence>
<evidence type="ECO:0000259" key="7">
    <source>
        <dbReference type="Pfam" id="PF03151"/>
    </source>
</evidence>
<accession>A0A7S4DXF7</accession>
<name>A0A7S4DXF7_9EUKA</name>
<dbReference type="Pfam" id="PF03151">
    <property type="entry name" value="TPT"/>
    <property type="match status" value="1"/>
</dbReference>
<feature type="transmembrane region" description="Helical" evidence="6">
    <location>
        <begin position="257"/>
        <end position="275"/>
    </location>
</feature>
<evidence type="ECO:0000256" key="6">
    <source>
        <dbReference type="SAM" id="Phobius"/>
    </source>
</evidence>
<evidence type="ECO:0000313" key="8">
    <source>
        <dbReference type="EMBL" id="CAE0676827.1"/>
    </source>
</evidence>
<feature type="transmembrane region" description="Helical" evidence="6">
    <location>
        <begin position="162"/>
        <end position="179"/>
    </location>
</feature>
<feature type="region of interest" description="Disordered" evidence="5">
    <location>
        <begin position="1"/>
        <end position="25"/>
    </location>
</feature>
<keyword evidence="3 6" id="KW-1133">Transmembrane helix</keyword>
<evidence type="ECO:0000256" key="4">
    <source>
        <dbReference type="ARBA" id="ARBA00023136"/>
    </source>
</evidence>
<reference evidence="8" key="1">
    <citation type="submission" date="2021-01" db="EMBL/GenBank/DDBJ databases">
        <authorList>
            <person name="Corre E."/>
            <person name="Pelletier E."/>
            <person name="Niang G."/>
            <person name="Scheremetjew M."/>
            <person name="Finn R."/>
            <person name="Kale V."/>
            <person name="Holt S."/>
            <person name="Cochrane G."/>
            <person name="Meng A."/>
            <person name="Brown T."/>
            <person name="Cohen L."/>
        </authorList>
    </citation>
    <scope>NUCLEOTIDE SEQUENCE</scope>
    <source>
        <strain evidence="8">CCCM811</strain>
    </source>
</reference>
<protein>
    <recommendedName>
        <fullName evidence="7">Sugar phosphate transporter domain-containing protein</fullName>
    </recommendedName>
</protein>
<feature type="transmembrane region" description="Helical" evidence="6">
    <location>
        <begin position="309"/>
        <end position="328"/>
    </location>
</feature>
<dbReference type="PANTHER" id="PTHR11132">
    <property type="entry name" value="SOLUTE CARRIER FAMILY 35"/>
    <property type="match status" value="1"/>
</dbReference>
<feature type="domain" description="Sugar phosphate transporter" evidence="7">
    <location>
        <begin position="41"/>
        <end position="326"/>
    </location>
</feature>
<evidence type="ECO:0000256" key="1">
    <source>
        <dbReference type="ARBA" id="ARBA00004141"/>
    </source>
</evidence>
<dbReference type="InterPro" id="IPR050186">
    <property type="entry name" value="TPT_transporter"/>
</dbReference>
<keyword evidence="2 6" id="KW-0812">Transmembrane</keyword>
<evidence type="ECO:0000256" key="3">
    <source>
        <dbReference type="ARBA" id="ARBA00022989"/>
    </source>
</evidence>
<comment type="subcellular location">
    <subcellularLocation>
        <location evidence="1">Membrane</location>
        <topology evidence="1">Multi-pass membrane protein</topology>
    </subcellularLocation>
</comment>
<organism evidence="8">
    <name type="scientific">Lotharella globosa</name>
    <dbReference type="NCBI Taxonomy" id="91324"/>
    <lineage>
        <taxon>Eukaryota</taxon>
        <taxon>Sar</taxon>
        <taxon>Rhizaria</taxon>
        <taxon>Cercozoa</taxon>
        <taxon>Chlorarachniophyceae</taxon>
        <taxon>Lotharella</taxon>
    </lineage>
</organism>
<dbReference type="InterPro" id="IPR004853">
    <property type="entry name" value="Sugar_P_trans_dom"/>
</dbReference>
<gene>
    <name evidence="8" type="ORF">LGLO00237_LOCUS28606</name>
</gene>
<dbReference type="AlphaFoldDB" id="A0A7S4DXF7"/>
<keyword evidence="4 6" id="KW-0472">Membrane</keyword>